<reference evidence="2 3" key="1">
    <citation type="submission" date="2018-11" db="EMBL/GenBank/DDBJ databases">
        <authorList>
            <consortium name="Pathogen Informatics"/>
        </authorList>
    </citation>
    <scope>NUCLEOTIDE SEQUENCE [LARGE SCALE GENOMIC DNA]</scope>
</reference>
<evidence type="ECO:0000313" key="3">
    <source>
        <dbReference type="Proteomes" id="UP000281553"/>
    </source>
</evidence>
<feature type="region of interest" description="Disordered" evidence="1">
    <location>
        <begin position="24"/>
        <end position="80"/>
    </location>
</feature>
<evidence type="ECO:0000256" key="1">
    <source>
        <dbReference type="SAM" id="MobiDB-lite"/>
    </source>
</evidence>
<dbReference type="EMBL" id="UYRU01063263">
    <property type="protein sequence ID" value="VDN15685.1"/>
    <property type="molecule type" value="Genomic_DNA"/>
</dbReference>
<proteinExistence type="predicted"/>
<organism evidence="2 3">
    <name type="scientific">Dibothriocephalus latus</name>
    <name type="common">Fish tapeworm</name>
    <name type="synonym">Diphyllobothrium latum</name>
    <dbReference type="NCBI Taxonomy" id="60516"/>
    <lineage>
        <taxon>Eukaryota</taxon>
        <taxon>Metazoa</taxon>
        <taxon>Spiralia</taxon>
        <taxon>Lophotrochozoa</taxon>
        <taxon>Platyhelminthes</taxon>
        <taxon>Cestoda</taxon>
        <taxon>Eucestoda</taxon>
        <taxon>Diphyllobothriidea</taxon>
        <taxon>Diphyllobothriidae</taxon>
        <taxon>Dibothriocephalus</taxon>
    </lineage>
</organism>
<name>A0A3P7LFM0_DIBLA</name>
<sequence>MAGSCPAVCDYRCSKQALHEKAKIERREKIMRNRERKTANRTHVLDDAPLQPQRPPPADGHGNSPRHFRRTFPHIRRDLH</sequence>
<evidence type="ECO:0000313" key="2">
    <source>
        <dbReference type="EMBL" id="VDN15685.1"/>
    </source>
</evidence>
<dbReference type="Proteomes" id="UP000281553">
    <property type="component" value="Unassembled WGS sequence"/>
</dbReference>
<feature type="compositionally biased region" description="Basic and acidic residues" evidence="1">
    <location>
        <begin position="24"/>
        <end position="46"/>
    </location>
</feature>
<gene>
    <name evidence="2" type="ORF">DILT_LOCUS11516</name>
</gene>
<feature type="compositionally biased region" description="Basic residues" evidence="1">
    <location>
        <begin position="64"/>
        <end position="74"/>
    </location>
</feature>
<keyword evidence="3" id="KW-1185">Reference proteome</keyword>
<accession>A0A3P7LFM0</accession>
<protein>
    <submittedName>
        <fullName evidence="2">Uncharacterized protein</fullName>
    </submittedName>
</protein>
<dbReference type="AlphaFoldDB" id="A0A3P7LFM0"/>